<evidence type="ECO:0000259" key="1">
    <source>
        <dbReference type="Pfam" id="PF02403"/>
    </source>
</evidence>
<dbReference type="GO" id="GO:0000166">
    <property type="term" value="F:nucleotide binding"/>
    <property type="evidence" value="ECO:0007669"/>
    <property type="project" value="InterPro"/>
</dbReference>
<protein>
    <recommendedName>
        <fullName evidence="1">Serine-tRNA synthetase type1 N-terminal domain-containing protein</fullName>
    </recommendedName>
</protein>
<name>A0A3B0ZHH2_9ZZZZ</name>
<feature type="non-terminal residue" evidence="2">
    <location>
        <position position="39"/>
    </location>
</feature>
<feature type="domain" description="Serine-tRNA synthetase type1 N-terminal" evidence="1">
    <location>
        <begin position="1"/>
        <end position="38"/>
    </location>
</feature>
<gene>
    <name evidence="2" type="ORF">MNBD_GAMMA17-39</name>
</gene>
<dbReference type="EMBL" id="UOFQ01000029">
    <property type="protein sequence ID" value="VAW85729.1"/>
    <property type="molecule type" value="Genomic_DNA"/>
</dbReference>
<reference evidence="2" key="1">
    <citation type="submission" date="2018-06" db="EMBL/GenBank/DDBJ databases">
        <authorList>
            <person name="Zhirakovskaya E."/>
        </authorList>
    </citation>
    <scope>NUCLEOTIDE SEQUENCE</scope>
</reference>
<dbReference type="InterPro" id="IPR010978">
    <property type="entry name" value="tRNA-bd_arm"/>
</dbReference>
<proteinExistence type="predicted"/>
<sequence>MIDPQLIRNDLDNVARQLLKRGFMLDTEQLIALEAQRKT</sequence>
<evidence type="ECO:0000313" key="2">
    <source>
        <dbReference type="EMBL" id="VAW85729.1"/>
    </source>
</evidence>
<dbReference type="AlphaFoldDB" id="A0A3B0ZHH2"/>
<accession>A0A3B0ZHH2</accession>
<dbReference type="InterPro" id="IPR015866">
    <property type="entry name" value="Ser-tRNA-synth_1_N"/>
</dbReference>
<dbReference type="SUPFAM" id="SSF46589">
    <property type="entry name" value="tRNA-binding arm"/>
    <property type="match status" value="1"/>
</dbReference>
<organism evidence="2">
    <name type="scientific">hydrothermal vent metagenome</name>
    <dbReference type="NCBI Taxonomy" id="652676"/>
    <lineage>
        <taxon>unclassified sequences</taxon>
        <taxon>metagenomes</taxon>
        <taxon>ecological metagenomes</taxon>
    </lineage>
</organism>
<dbReference type="Gene3D" id="1.10.287.40">
    <property type="entry name" value="Serine-tRNA synthetase, tRNA binding domain"/>
    <property type="match status" value="1"/>
</dbReference>
<dbReference type="Pfam" id="PF02403">
    <property type="entry name" value="Seryl_tRNA_N"/>
    <property type="match status" value="1"/>
</dbReference>
<dbReference type="InterPro" id="IPR042103">
    <property type="entry name" value="SerRS_1_N_sf"/>
</dbReference>